<dbReference type="PANTHER" id="PTHR34805">
    <property type="entry name" value="PROTEIN MODIFIER OF SNC1 1"/>
    <property type="match status" value="1"/>
</dbReference>
<feature type="compositionally biased region" description="Basic and acidic residues" evidence="2">
    <location>
        <begin position="203"/>
        <end position="216"/>
    </location>
</feature>
<dbReference type="GO" id="GO:0040029">
    <property type="term" value="P:epigenetic regulation of gene expression"/>
    <property type="evidence" value="ECO:0007669"/>
    <property type="project" value="TreeGrafter"/>
</dbReference>
<feature type="region of interest" description="Disordered" evidence="2">
    <location>
        <begin position="1476"/>
        <end position="1634"/>
    </location>
</feature>
<feature type="region of interest" description="Disordered" evidence="2">
    <location>
        <begin position="1427"/>
        <end position="1462"/>
    </location>
</feature>
<gene>
    <name evidence="4" type="ORF">HHK36_024984</name>
</gene>
<feature type="compositionally biased region" description="Polar residues" evidence="2">
    <location>
        <begin position="1530"/>
        <end position="1542"/>
    </location>
</feature>
<dbReference type="Pfam" id="PF07001">
    <property type="entry name" value="BAT2_N"/>
    <property type="match status" value="1"/>
</dbReference>
<dbReference type="OrthoDB" id="1939715at2759"/>
<keyword evidence="5" id="KW-1185">Reference proteome</keyword>
<feature type="compositionally biased region" description="Basic residues" evidence="2">
    <location>
        <begin position="1573"/>
        <end position="1585"/>
    </location>
</feature>
<dbReference type="OMA" id="QHDGWEG"/>
<evidence type="ECO:0000256" key="1">
    <source>
        <dbReference type="ARBA" id="ARBA00022553"/>
    </source>
</evidence>
<comment type="caution">
    <text evidence="4">The sequence shown here is derived from an EMBL/GenBank/DDBJ whole genome shotgun (WGS) entry which is preliminary data.</text>
</comment>
<keyword evidence="1" id="KW-0597">Phosphoprotein</keyword>
<feature type="compositionally biased region" description="Polar residues" evidence="2">
    <location>
        <begin position="1317"/>
        <end position="1335"/>
    </location>
</feature>
<feature type="compositionally biased region" description="Basic residues" evidence="2">
    <location>
        <begin position="1354"/>
        <end position="1365"/>
    </location>
</feature>
<feature type="compositionally biased region" description="Low complexity" evidence="2">
    <location>
        <begin position="62"/>
        <end position="74"/>
    </location>
</feature>
<feature type="compositionally biased region" description="Basic and acidic residues" evidence="2">
    <location>
        <begin position="1373"/>
        <end position="1387"/>
    </location>
</feature>
<protein>
    <recommendedName>
        <fullName evidence="3">BAT2 N-terminal domain-containing protein</fullName>
    </recommendedName>
</protein>
<evidence type="ECO:0000259" key="3">
    <source>
        <dbReference type="Pfam" id="PF07001"/>
    </source>
</evidence>
<feature type="region of interest" description="Disordered" evidence="2">
    <location>
        <begin position="1028"/>
        <end position="1065"/>
    </location>
</feature>
<dbReference type="PANTHER" id="PTHR34805:SF1">
    <property type="entry name" value="PROTEIN MODIFIER OF SNC1 1"/>
    <property type="match status" value="1"/>
</dbReference>
<feature type="compositionally biased region" description="Basic and acidic residues" evidence="2">
    <location>
        <begin position="1304"/>
        <end position="1316"/>
    </location>
</feature>
<dbReference type="InterPro" id="IPR009738">
    <property type="entry name" value="BAT2_N"/>
</dbReference>
<dbReference type="CDD" id="cd22249">
    <property type="entry name" value="UDM1_RNF168_RNF169-like"/>
    <property type="match status" value="1"/>
</dbReference>
<name>A0A834YQ22_TETSI</name>
<accession>A0A834YQ22</accession>
<feature type="compositionally biased region" description="Basic and acidic residues" evidence="2">
    <location>
        <begin position="1496"/>
        <end position="1512"/>
    </location>
</feature>
<feature type="domain" description="BAT2 N-terminal" evidence="3">
    <location>
        <begin position="10"/>
        <end position="138"/>
    </location>
</feature>
<feature type="region of interest" description="Disordered" evidence="2">
    <location>
        <begin position="1208"/>
        <end position="1336"/>
    </location>
</feature>
<feature type="region of interest" description="Disordered" evidence="2">
    <location>
        <begin position="765"/>
        <end position="859"/>
    </location>
</feature>
<evidence type="ECO:0000256" key="2">
    <source>
        <dbReference type="SAM" id="MobiDB-lite"/>
    </source>
</evidence>
<evidence type="ECO:0000313" key="4">
    <source>
        <dbReference type="EMBL" id="KAF8390458.1"/>
    </source>
</evidence>
<dbReference type="EMBL" id="JABCRI010000018">
    <property type="protein sequence ID" value="KAF8390458.1"/>
    <property type="molecule type" value="Genomic_DNA"/>
</dbReference>
<feature type="compositionally biased region" description="Polar residues" evidence="2">
    <location>
        <begin position="184"/>
        <end position="195"/>
    </location>
</feature>
<feature type="compositionally biased region" description="Polar residues" evidence="2">
    <location>
        <begin position="151"/>
        <end position="167"/>
    </location>
</feature>
<feature type="region of interest" description="Disordered" evidence="2">
    <location>
        <begin position="1349"/>
        <end position="1394"/>
    </location>
</feature>
<feature type="compositionally biased region" description="Basic and acidic residues" evidence="2">
    <location>
        <begin position="1550"/>
        <end position="1563"/>
    </location>
</feature>
<reference evidence="4 5" key="1">
    <citation type="submission" date="2020-04" db="EMBL/GenBank/DDBJ databases">
        <title>Plant Genome Project.</title>
        <authorList>
            <person name="Zhang R.-G."/>
        </authorList>
    </citation>
    <scope>NUCLEOTIDE SEQUENCE [LARGE SCALE GENOMIC DNA]</scope>
    <source>
        <strain evidence="4">YNK0</strain>
        <tissue evidence="4">Leaf</tissue>
    </source>
</reference>
<feature type="region of interest" description="Disordered" evidence="2">
    <location>
        <begin position="55"/>
        <end position="246"/>
    </location>
</feature>
<feature type="compositionally biased region" description="Polar residues" evidence="2">
    <location>
        <begin position="1208"/>
        <end position="1240"/>
    </location>
</feature>
<feature type="compositionally biased region" description="Basic and acidic residues" evidence="2">
    <location>
        <begin position="1448"/>
        <end position="1458"/>
    </location>
</feature>
<sequence>MASSMLTGERRWVSARRGGMTVLGKVTVPKPVNLPSQRLENHGLDPNVEIVPKGTLSWGTRSSSSAPNAWGSSALSPSNTDGGAGSPSRLSGRPSSGGSGTRPSTAGSDRSQEPASNVWGLNSRPSSASGVFASKQTSMATTRPRSAETRPGSSQLSRFAEPTSENSAAWGASGTAEKLGVGSSKINGFTMSSGDFPTLGSEKSIESHERQGHSSEGRPSSASGRIATAKVSTGTSPTEDDSVDANAERTVNILKDSSPYDGDGAPPIAEKWRRESQLYPNASMPRQHFDPWHGPVRHSPDVVWYGGPPGGPPYGTPGPPGSYPVEPFTYYHPQIPARALANSQSVPHSGAGPRGRHLKNDLYRPQMNDSYIRPVMPVRPGAYRGPVPYEGYYGPPPVGFCNFNERDAPVMGMAAGPCVYNRYPNPNVHPDSSNFHGYDSASSTMAKEQVESGYPHDTRRGPYKVLLKQRNGWDENDGEENMEHTVTINASYIERAEQSRTSIGETDWEADHRKDEVDFPKTAFGGEASPQPADSWGDCSSVPVGMNLPEGRSNATSVDDSLVKKPQTVAIPREVPQVFPAIKRNPNLIHKIEGLNSKARISDGRYDMGHVSYREEQVKQFRVVNAKADHSTDKVSTGAVSVERACTSRELTPVSHEVGASRGKKSLEPTHASAAVVSMSVCELQASTGSVLVSSEVDGKAHSQIHKRVHDVQGRVDYRGKGRFIAQESEEWRKKSIVADSTSVVPVANVETCLNVHVQNNHASKEALENSDCQGKTGGPYISSSSDQSDYKAQRAKMREIRAKVQKEEEERTREQKAKAQAKLEELDRRKLAEGSTLKLDQDLPPGGAIENKQEESWSHAAPTTDTISFGALSSALVLSSDSIAQPSENSSNRVGKSTDFARDLPLEDTKCAPQGNVVSENSFLPLQKGVNSVDASDCKTAPQVHYGSVSKQNHISHKRKQNIPLKKHMSERLIPTATCGAPKCHADVTVSTSADVAANVVTLSGESSLASNPNIMDDSLLHHKKKSNRNAKNKHKLEESSSGAALPLVVPTHGNPAKDSSEDCKSKASKCVLEVSSVHALTSRETADAQDSEDTVPFADQWCSLPTEEAHAIVNNQWKPQLPRRMPRNSQATRSTEKFHCSETVVWAPVRSQNKTDASEEASHNIILEANSPLVKNGHGVQNSLKSKRAEMERYIPKPVAKELAQLGNTQRPSSPSTNQATSAETTGKESASLSTESSGPDGLAVGKAGFSLESKNGESRQNKHGKAQGSWRQRSTGLPHIQGSQEGSSFPLDLSKNVQKPAEQHRPLKPETHSPKGQTKYSDNWNIPNNPASTELVVGSDFVKEHRLTDRGKRHPFKGHKGTGHNYNPVDQKDVHSGDTSETEAHSSALELSQSEGRVALRANRGVGEHATSHWQPKSQAYAVHSRQGSRASGVQRVASEVGTTTEREVPPKGGEHLPLQNDKATNVALVHPHLHQSKTQKTKVAEVPNVQHQDVKRERKSASFNERPHPPNQGHVNLAELAPPANVGTQHEQPSSSGFRKNGHQNSRFDRGNEVPREDWSPPGQDYSKKHLPANRDRRRPNPHYEYQPIGSYDNKQNNSFEGPMDGSAGSRYRERGQNHSRRGGGNSYGQHGVASSMKFIWIWKLKPREYESRKELQLLPAMNRMTLRQP</sequence>
<evidence type="ECO:0000313" key="5">
    <source>
        <dbReference type="Proteomes" id="UP000655225"/>
    </source>
</evidence>
<feature type="compositionally biased region" description="Polar residues" evidence="2">
    <location>
        <begin position="113"/>
        <end position="144"/>
    </location>
</feature>
<proteinExistence type="predicted"/>
<dbReference type="InterPro" id="IPR038808">
    <property type="entry name" value="MOS1-like"/>
</dbReference>
<dbReference type="Proteomes" id="UP000655225">
    <property type="component" value="Unassembled WGS sequence"/>
</dbReference>
<feature type="region of interest" description="Disordered" evidence="2">
    <location>
        <begin position="520"/>
        <end position="542"/>
    </location>
</feature>
<feature type="compositionally biased region" description="Basic and acidic residues" evidence="2">
    <location>
        <begin position="789"/>
        <end position="833"/>
    </location>
</feature>
<feature type="compositionally biased region" description="Polar residues" evidence="2">
    <location>
        <begin position="1272"/>
        <end position="1290"/>
    </location>
</feature>
<organism evidence="4 5">
    <name type="scientific">Tetracentron sinense</name>
    <name type="common">Spur-leaf</name>
    <dbReference type="NCBI Taxonomy" id="13715"/>
    <lineage>
        <taxon>Eukaryota</taxon>
        <taxon>Viridiplantae</taxon>
        <taxon>Streptophyta</taxon>
        <taxon>Embryophyta</taxon>
        <taxon>Tracheophyta</taxon>
        <taxon>Spermatophyta</taxon>
        <taxon>Magnoliopsida</taxon>
        <taxon>Trochodendrales</taxon>
        <taxon>Trochodendraceae</taxon>
        <taxon>Tetracentron</taxon>
    </lineage>
</organism>